<dbReference type="InterPro" id="IPR001296">
    <property type="entry name" value="Glyco_trans_1"/>
</dbReference>
<evidence type="ECO:0000313" key="4">
    <source>
        <dbReference type="Proteomes" id="UP000593842"/>
    </source>
</evidence>
<dbReference type="PANTHER" id="PTHR46401:SF2">
    <property type="entry name" value="GLYCOSYLTRANSFERASE WBBK-RELATED"/>
    <property type="match status" value="1"/>
</dbReference>
<organism evidence="3 4">
    <name type="scientific">Faecalibacillus intestinalis</name>
    <dbReference type="NCBI Taxonomy" id="1982626"/>
    <lineage>
        <taxon>Bacteria</taxon>
        <taxon>Bacillati</taxon>
        <taxon>Bacillota</taxon>
        <taxon>Erysipelotrichia</taxon>
        <taxon>Erysipelotrichales</taxon>
        <taxon>Coprobacillaceae</taxon>
        <taxon>Faecalibacillus</taxon>
    </lineage>
</organism>
<keyword evidence="1" id="KW-0808">Transferase</keyword>
<dbReference type="CDD" id="cd03801">
    <property type="entry name" value="GT4_PimA-like"/>
    <property type="match status" value="1"/>
</dbReference>
<name>A0A7I8DWQ0_9FIRM</name>
<dbReference type="Gene3D" id="3.40.50.2000">
    <property type="entry name" value="Glycogen Phosphorylase B"/>
    <property type="match status" value="2"/>
</dbReference>
<dbReference type="SUPFAM" id="SSF53756">
    <property type="entry name" value="UDP-Glycosyltransferase/glycogen phosphorylase"/>
    <property type="match status" value="1"/>
</dbReference>
<dbReference type="Proteomes" id="UP000593842">
    <property type="component" value="Chromosome"/>
</dbReference>
<evidence type="ECO:0000259" key="2">
    <source>
        <dbReference type="Pfam" id="PF00534"/>
    </source>
</evidence>
<protein>
    <recommendedName>
        <fullName evidence="2">Glycosyl transferase family 1 domain-containing protein</fullName>
    </recommendedName>
</protein>
<dbReference type="KEGG" id="fit:Fi14EGH31_06700"/>
<dbReference type="EMBL" id="AP024085">
    <property type="protein sequence ID" value="BCL56958.1"/>
    <property type="molecule type" value="Genomic_DNA"/>
</dbReference>
<feature type="domain" description="Glycosyl transferase family 1" evidence="2">
    <location>
        <begin position="175"/>
        <end position="316"/>
    </location>
</feature>
<evidence type="ECO:0000313" key="3">
    <source>
        <dbReference type="EMBL" id="BCL56958.1"/>
    </source>
</evidence>
<gene>
    <name evidence="3" type="ORF">Fi14EGH31_06700</name>
</gene>
<dbReference type="GO" id="GO:0016757">
    <property type="term" value="F:glycosyltransferase activity"/>
    <property type="evidence" value="ECO:0007669"/>
    <property type="project" value="InterPro"/>
</dbReference>
<dbReference type="Pfam" id="PF00534">
    <property type="entry name" value="Glycos_transf_1"/>
    <property type="match status" value="1"/>
</dbReference>
<sequence length="356" mass="41243">MITVISIVDSVSPTSMPINEFVIYRSLHNYGLKQILIVCDDSNEFNVSIPKNVDVYYVGKSYKKIRKIVKNINENESSIVYHLHHQKSALLFFIATMGMSVRRHSMYTVHSTYSKRNIKYKISSCFCSLMANYANCVSNSAYEEYSPLVKKIKREKFLAITNGVDTYRIEAVINNISEKKNKKELVCVGRMIPLKNHRFLIELIKRLPEYNLVLIGLEDKEKSIREFAMEENVINRVEFLGLLPRNEVFLRLNKARLYVSASYIEGLPISVLEAMFIGLIPIISNIAPHMEIKEKCKNVFTLPFDIDQWVNAIERIDSLSEIQLDSISSDIKINTKKEFSLDKMHTEYISIYNRIK</sequence>
<accession>A0A7I8DWQ0</accession>
<dbReference type="GeneID" id="70579106"/>
<dbReference type="PANTHER" id="PTHR46401">
    <property type="entry name" value="GLYCOSYLTRANSFERASE WBBK-RELATED"/>
    <property type="match status" value="1"/>
</dbReference>
<evidence type="ECO:0000256" key="1">
    <source>
        <dbReference type="ARBA" id="ARBA00022679"/>
    </source>
</evidence>
<dbReference type="RefSeq" id="WP_139938914.1">
    <property type="nucleotide sequence ID" value="NZ_AP024085.1"/>
</dbReference>
<reference evidence="4" key="1">
    <citation type="submission" date="2020-09" db="EMBL/GenBank/DDBJ databases">
        <title>Complete genome sequencing of Faecalibacillus intestinalis strain 14EGH31.</title>
        <authorList>
            <person name="Sakamoto M."/>
            <person name="Murakami T."/>
            <person name="Mori H."/>
        </authorList>
    </citation>
    <scope>NUCLEOTIDE SEQUENCE [LARGE SCALE GENOMIC DNA]</scope>
    <source>
        <strain evidence="4">14EGH31</strain>
    </source>
</reference>
<proteinExistence type="predicted"/>
<dbReference type="AlphaFoldDB" id="A0A7I8DWQ0"/>